<dbReference type="Pfam" id="PF00501">
    <property type="entry name" value="AMP-binding"/>
    <property type="match status" value="1"/>
</dbReference>
<dbReference type="PANTHER" id="PTHR24096">
    <property type="entry name" value="LONG-CHAIN-FATTY-ACID--COA LIGASE"/>
    <property type="match status" value="1"/>
</dbReference>
<gene>
    <name evidence="4" type="primary">CSON015310</name>
</gene>
<comment type="subcellular location">
    <subcellularLocation>
        <location evidence="1">Peroxisome</location>
    </subcellularLocation>
</comment>
<evidence type="ECO:0000313" key="4">
    <source>
        <dbReference type="EMBL" id="SSW99346.1"/>
    </source>
</evidence>
<dbReference type="GO" id="GO:0005777">
    <property type="term" value="C:peroxisome"/>
    <property type="evidence" value="ECO:0007669"/>
    <property type="project" value="UniProtKB-SubCell"/>
</dbReference>
<dbReference type="PANTHER" id="PTHR24096:SF422">
    <property type="entry name" value="BCDNA.GH02901"/>
    <property type="match status" value="1"/>
</dbReference>
<evidence type="ECO:0000256" key="1">
    <source>
        <dbReference type="ARBA" id="ARBA00004275"/>
    </source>
</evidence>
<name>A0A336K302_CULSO</name>
<protein>
    <submittedName>
        <fullName evidence="4">CSON015310 protein</fullName>
    </submittedName>
</protein>
<dbReference type="EMBL" id="UFQS01000095">
    <property type="protein sequence ID" value="SSW99346.1"/>
    <property type="molecule type" value="Genomic_DNA"/>
</dbReference>
<sequence length="124" mass="13628">MQILVSPSSIQSYCLQQFKDNKACNKAGCKLITLPAFKPNTFLDVLAKHRATVLHLVAPIVIFMNNCNDVNSKHLNSLRMIMSGAAPLDVERFVKKAPGVKFTQGYGLTETSPVAMMQAIGNLY</sequence>
<dbReference type="AlphaFoldDB" id="A0A336K302"/>
<evidence type="ECO:0000313" key="5">
    <source>
        <dbReference type="EMBL" id="SSX19726.1"/>
    </source>
</evidence>
<evidence type="ECO:0000259" key="3">
    <source>
        <dbReference type="Pfam" id="PF00501"/>
    </source>
</evidence>
<reference evidence="4" key="1">
    <citation type="submission" date="2018-04" db="EMBL/GenBank/DDBJ databases">
        <authorList>
            <person name="Go L.Y."/>
            <person name="Mitchell J.A."/>
        </authorList>
    </citation>
    <scope>NUCLEOTIDE SEQUENCE</scope>
    <source>
        <tissue evidence="4">Whole organism</tissue>
    </source>
</reference>
<keyword evidence="2" id="KW-0576">Peroxisome</keyword>
<accession>A0A336K302</accession>
<feature type="domain" description="AMP-dependent synthetase/ligase" evidence="3">
    <location>
        <begin position="27"/>
        <end position="117"/>
    </location>
</feature>
<dbReference type="VEuPathDB" id="VectorBase:CSON015310"/>
<evidence type="ECO:0000256" key="2">
    <source>
        <dbReference type="ARBA" id="ARBA00023140"/>
    </source>
</evidence>
<organism evidence="4">
    <name type="scientific">Culicoides sonorensis</name>
    <name type="common">Biting midge</name>
    <dbReference type="NCBI Taxonomy" id="179676"/>
    <lineage>
        <taxon>Eukaryota</taxon>
        <taxon>Metazoa</taxon>
        <taxon>Ecdysozoa</taxon>
        <taxon>Arthropoda</taxon>
        <taxon>Hexapoda</taxon>
        <taxon>Insecta</taxon>
        <taxon>Pterygota</taxon>
        <taxon>Neoptera</taxon>
        <taxon>Endopterygota</taxon>
        <taxon>Diptera</taxon>
        <taxon>Nematocera</taxon>
        <taxon>Chironomoidea</taxon>
        <taxon>Ceratopogonidae</taxon>
        <taxon>Ceratopogoninae</taxon>
        <taxon>Culicoides</taxon>
        <taxon>Monoculicoides</taxon>
    </lineage>
</organism>
<dbReference type="GO" id="GO:0046949">
    <property type="term" value="P:fatty-acyl-CoA biosynthetic process"/>
    <property type="evidence" value="ECO:0007669"/>
    <property type="project" value="TreeGrafter"/>
</dbReference>
<reference evidence="5" key="2">
    <citation type="submission" date="2018-07" db="EMBL/GenBank/DDBJ databases">
        <authorList>
            <person name="Quirk P.G."/>
            <person name="Krulwich T.A."/>
        </authorList>
    </citation>
    <scope>NUCLEOTIDE SEQUENCE</scope>
</reference>
<dbReference type="Gene3D" id="3.40.50.980">
    <property type="match status" value="1"/>
</dbReference>
<proteinExistence type="predicted"/>
<dbReference type="GO" id="GO:0004467">
    <property type="term" value="F:long-chain fatty acid-CoA ligase activity"/>
    <property type="evidence" value="ECO:0007669"/>
    <property type="project" value="TreeGrafter"/>
</dbReference>
<dbReference type="EMBL" id="UFQT01000095">
    <property type="protein sequence ID" value="SSX19726.1"/>
    <property type="molecule type" value="Genomic_DNA"/>
</dbReference>
<dbReference type="SUPFAM" id="SSF56801">
    <property type="entry name" value="Acetyl-CoA synthetase-like"/>
    <property type="match status" value="1"/>
</dbReference>
<dbReference type="InterPro" id="IPR000873">
    <property type="entry name" value="AMP-dep_synth/lig_dom"/>
</dbReference>